<gene>
    <name evidence="1" type="ordered locus">Tpen_0873</name>
</gene>
<dbReference type="Proteomes" id="UP000000641">
    <property type="component" value="Chromosome"/>
</dbReference>
<dbReference type="STRING" id="368408.Tpen_0873"/>
<dbReference type="EnsemblBacteria" id="ABL78274">
    <property type="protein sequence ID" value="ABL78274"/>
    <property type="gene ID" value="Tpen_0873"/>
</dbReference>
<evidence type="ECO:0000313" key="2">
    <source>
        <dbReference type="Proteomes" id="UP000000641"/>
    </source>
</evidence>
<dbReference type="RefSeq" id="WP_011752539.1">
    <property type="nucleotide sequence ID" value="NC_008698.1"/>
</dbReference>
<dbReference type="AlphaFoldDB" id="A1RYJ4"/>
<dbReference type="GeneID" id="4600355"/>
<accession>A1RYJ4</accession>
<reference evidence="2" key="1">
    <citation type="journal article" date="2008" name="J. Bacteriol.">
        <title>Genome sequence of Thermofilum pendens reveals an exceptional loss of biosynthetic pathways without genome reduction.</title>
        <authorList>
            <person name="Anderson I."/>
            <person name="Rodriguez J."/>
            <person name="Susanti D."/>
            <person name="Porat I."/>
            <person name="Reich C."/>
            <person name="Ulrich L.E."/>
            <person name="Elkins J.G."/>
            <person name="Mavromatis K."/>
            <person name="Lykidis A."/>
            <person name="Kim E."/>
            <person name="Thompson L.S."/>
            <person name="Nolan M."/>
            <person name="Land M."/>
            <person name="Copeland A."/>
            <person name="Lapidus A."/>
            <person name="Lucas S."/>
            <person name="Detter C."/>
            <person name="Zhulin I.B."/>
            <person name="Olsen G.J."/>
            <person name="Whitman W."/>
            <person name="Mukhopadhyay B."/>
            <person name="Bristow J."/>
            <person name="Kyrpides N."/>
        </authorList>
    </citation>
    <scope>NUCLEOTIDE SEQUENCE [LARGE SCALE GENOMIC DNA]</scope>
    <source>
        <strain evidence="2">DSM 2475 / Hrk 5</strain>
    </source>
</reference>
<protein>
    <submittedName>
        <fullName evidence="1">Uncharacterized protein</fullName>
    </submittedName>
</protein>
<proteinExistence type="predicted"/>
<evidence type="ECO:0000313" key="1">
    <source>
        <dbReference type="EMBL" id="ABL78274.1"/>
    </source>
</evidence>
<dbReference type="HOGENOM" id="CLU_024114_0_0_2"/>
<dbReference type="OrthoDB" id="25668at2157"/>
<dbReference type="KEGG" id="tpe:Tpen_0873"/>
<keyword evidence="2" id="KW-1185">Reference proteome</keyword>
<organism evidence="1 2">
    <name type="scientific">Thermofilum pendens (strain DSM 2475 / Hrk 5)</name>
    <dbReference type="NCBI Taxonomy" id="368408"/>
    <lineage>
        <taxon>Archaea</taxon>
        <taxon>Thermoproteota</taxon>
        <taxon>Thermoprotei</taxon>
        <taxon>Thermofilales</taxon>
        <taxon>Thermofilaceae</taxon>
        <taxon>Thermofilum</taxon>
    </lineage>
</organism>
<dbReference type="eggNOG" id="arCOG09797">
    <property type="taxonomic scope" value="Archaea"/>
</dbReference>
<name>A1RYJ4_THEPD</name>
<dbReference type="EMBL" id="CP000505">
    <property type="protein sequence ID" value="ABL78274.1"/>
    <property type="molecule type" value="Genomic_DNA"/>
</dbReference>
<sequence>MSGRGMTGGEEGEEVVRKLVYGRAAQSLYATRTEDKRRSRGGKKGRVHYRGLHDAVTEINWDFTRFVAHALSVVPDEVYPRFGRLFDYDLRQYLLLGDSERPREGSAVVELKGKLQAIVDATEDGLKVERHGKIWRVYPPRENWHVTVSRPNAHSWTVHVPLEGYWVESEFPEVLARTSPDILRSLQKGWLLTDVMPPRESYLYVSFSTTQAWQLPATLADFPSDDVHLGIRAGVLGSTKMSIMWGVSIYGYAEELSWASRLVGEVKRAEYRSLVEECKALNGDSVALITAFLGDGILAFFLRLRWLYFRVGNEIVYLPTESAVFNARVAVERASEYVAFVGKVTRCAKVRHVLFVAYGAPGKRGRKPGQKVACQWLGLYAPVAGALLNLVMVTVGDEYAYIYARIPVDSAPPGWYQRALEEGWDVRVVRMSDREYYQIPQDSLFEHAGENPELWEALYRFAVAKAQAKPAARKLVEELLRFKPAGAKQE</sequence>